<dbReference type="AlphaFoldDB" id="W9DUH4"/>
<comment type="caution">
    <text evidence="2">The sequence shown here is derived from an EMBL/GenBank/DDBJ whole genome shotgun (WGS) entry which is preliminary data.</text>
</comment>
<keyword evidence="3" id="KW-1185">Reference proteome</keyword>
<protein>
    <submittedName>
        <fullName evidence="2">Uncharacterized protein</fullName>
    </submittedName>
</protein>
<keyword evidence="1" id="KW-0812">Transmembrane</keyword>
<keyword evidence="1" id="KW-0472">Membrane</keyword>
<gene>
    <name evidence="2" type="ORF">MettiDRAFT_2781</name>
</gene>
<feature type="transmembrane region" description="Helical" evidence="1">
    <location>
        <begin position="44"/>
        <end position="61"/>
    </location>
</feature>
<sequence length="326" mass="37567">MMRIGEIKFGKYDILSYVSIVVTAICIVLYLLPNKIEGIEINKIDILLYLLVSLSTFLIANTKKNDLTCDKVTQISNEITVLKENTEKINRIADDVDLLKSGTPAVIKPINNQEDFYHLLNASVITSSTRVWVTHLDQWAPTSPKFSDKDRVNYFDSVLEHIQTHPAIDFKRIISIPTKDKLEWVEKLIMDTDAYQNLHLAYIRIDDIEDIFPFSVVSCQIIDENKMFILNPLLNRVPRNRGQFKECLYFENKNIVGIYSNYYEKLWDKITQKDSLHGCILKDGTGTDNFYKNKNWILSNIKEEEPREDSCNIASNNQSITNGVSS</sequence>
<proteinExistence type="predicted"/>
<dbReference type="Proteomes" id="UP000019483">
    <property type="component" value="Unassembled WGS sequence"/>
</dbReference>
<accession>W9DUH4</accession>
<name>W9DUH4_METTI</name>
<evidence type="ECO:0000313" key="3">
    <source>
        <dbReference type="Proteomes" id="UP000019483"/>
    </source>
</evidence>
<feature type="transmembrane region" description="Helical" evidence="1">
    <location>
        <begin position="12"/>
        <end position="32"/>
    </location>
</feature>
<organism evidence="2 3">
    <name type="scientific">Methanolobus tindarius DSM 2278</name>
    <dbReference type="NCBI Taxonomy" id="1090322"/>
    <lineage>
        <taxon>Archaea</taxon>
        <taxon>Methanobacteriati</taxon>
        <taxon>Methanobacteriota</taxon>
        <taxon>Stenosarchaea group</taxon>
        <taxon>Methanomicrobia</taxon>
        <taxon>Methanosarcinales</taxon>
        <taxon>Methanosarcinaceae</taxon>
        <taxon>Methanolobus</taxon>
    </lineage>
</organism>
<dbReference type="EMBL" id="AZAJ01000001">
    <property type="protein sequence ID" value="ETA69285.1"/>
    <property type="molecule type" value="Genomic_DNA"/>
</dbReference>
<evidence type="ECO:0000313" key="2">
    <source>
        <dbReference type="EMBL" id="ETA69285.1"/>
    </source>
</evidence>
<dbReference type="RefSeq" id="WP_023846417.1">
    <property type="nucleotide sequence ID" value="NZ_AZAJ01000001.1"/>
</dbReference>
<evidence type="ECO:0000256" key="1">
    <source>
        <dbReference type="SAM" id="Phobius"/>
    </source>
</evidence>
<keyword evidence="1" id="KW-1133">Transmembrane helix</keyword>
<reference evidence="2 3" key="1">
    <citation type="submission" date="2013-08" db="EMBL/GenBank/DDBJ databases">
        <authorList>
            <consortium name="DOE Joint Genome Institute"/>
            <person name="Eisen J."/>
            <person name="Huntemann M."/>
            <person name="Han J."/>
            <person name="Chen A."/>
            <person name="Kyrpides N."/>
            <person name="Mavromatis K."/>
            <person name="Markowitz V."/>
            <person name="Palaniappan K."/>
            <person name="Ivanova N."/>
            <person name="Schaumberg A."/>
            <person name="Pati A."/>
            <person name="Liolios K."/>
            <person name="Nordberg H.P."/>
            <person name="Cantor M.N."/>
            <person name="Hua S.X."/>
            <person name="Woyke T."/>
        </authorList>
    </citation>
    <scope>NUCLEOTIDE SEQUENCE [LARGE SCALE GENOMIC DNA]</scope>
    <source>
        <strain evidence="2 3">DSM 2278</strain>
    </source>
</reference>